<dbReference type="EMBL" id="MU864995">
    <property type="protein sequence ID" value="KAK4461233.1"/>
    <property type="molecule type" value="Genomic_DNA"/>
</dbReference>
<evidence type="ECO:0000313" key="4">
    <source>
        <dbReference type="Proteomes" id="UP001321749"/>
    </source>
</evidence>
<dbReference type="SUPFAM" id="SSF53098">
    <property type="entry name" value="Ribonuclease H-like"/>
    <property type="match status" value="1"/>
</dbReference>
<accession>A0AAV9HNV4</accession>
<evidence type="ECO:0000259" key="2">
    <source>
        <dbReference type="Pfam" id="PF00075"/>
    </source>
</evidence>
<organism evidence="3 4">
    <name type="scientific">Cladorrhinum samala</name>
    <dbReference type="NCBI Taxonomy" id="585594"/>
    <lineage>
        <taxon>Eukaryota</taxon>
        <taxon>Fungi</taxon>
        <taxon>Dikarya</taxon>
        <taxon>Ascomycota</taxon>
        <taxon>Pezizomycotina</taxon>
        <taxon>Sordariomycetes</taxon>
        <taxon>Sordariomycetidae</taxon>
        <taxon>Sordariales</taxon>
        <taxon>Podosporaceae</taxon>
        <taxon>Cladorrhinum</taxon>
    </lineage>
</organism>
<feature type="compositionally biased region" description="Acidic residues" evidence="1">
    <location>
        <begin position="17"/>
        <end position="26"/>
    </location>
</feature>
<dbReference type="AlphaFoldDB" id="A0AAV9HNV4"/>
<comment type="caution">
    <text evidence="3">The sequence shown here is derived from an EMBL/GenBank/DDBJ whole genome shotgun (WGS) entry which is preliminary data.</text>
</comment>
<dbReference type="Pfam" id="PF00075">
    <property type="entry name" value="RNase_H"/>
    <property type="match status" value="1"/>
</dbReference>
<feature type="region of interest" description="Disordered" evidence="1">
    <location>
        <begin position="1"/>
        <end position="31"/>
    </location>
</feature>
<evidence type="ECO:0000313" key="3">
    <source>
        <dbReference type="EMBL" id="KAK4461233.1"/>
    </source>
</evidence>
<dbReference type="Proteomes" id="UP001321749">
    <property type="component" value="Unassembled WGS sequence"/>
</dbReference>
<dbReference type="Gene3D" id="3.30.420.10">
    <property type="entry name" value="Ribonuclease H-like superfamily/Ribonuclease H"/>
    <property type="match status" value="1"/>
</dbReference>
<dbReference type="InterPro" id="IPR002156">
    <property type="entry name" value="RNaseH_domain"/>
</dbReference>
<dbReference type="InterPro" id="IPR012337">
    <property type="entry name" value="RNaseH-like_sf"/>
</dbReference>
<reference evidence="3" key="1">
    <citation type="journal article" date="2023" name="Mol. Phylogenet. Evol.">
        <title>Genome-scale phylogeny and comparative genomics of the fungal order Sordariales.</title>
        <authorList>
            <person name="Hensen N."/>
            <person name="Bonometti L."/>
            <person name="Westerberg I."/>
            <person name="Brannstrom I.O."/>
            <person name="Guillou S."/>
            <person name="Cros-Aarteil S."/>
            <person name="Calhoun S."/>
            <person name="Haridas S."/>
            <person name="Kuo A."/>
            <person name="Mondo S."/>
            <person name="Pangilinan J."/>
            <person name="Riley R."/>
            <person name="LaButti K."/>
            <person name="Andreopoulos B."/>
            <person name="Lipzen A."/>
            <person name="Chen C."/>
            <person name="Yan M."/>
            <person name="Daum C."/>
            <person name="Ng V."/>
            <person name="Clum A."/>
            <person name="Steindorff A."/>
            <person name="Ohm R.A."/>
            <person name="Martin F."/>
            <person name="Silar P."/>
            <person name="Natvig D.O."/>
            <person name="Lalanne C."/>
            <person name="Gautier V."/>
            <person name="Ament-Velasquez S.L."/>
            <person name="Kruys A."/>
            <person name="Hutchinson M.I."/>
            <person name="Powell A.J."/>
            <person name="Barry K."/>
            <person name="Miller A.N."/>
            <person name="Grigoriev I.V."/>
            <person name="Debuchy R."/>
            <person name="Gladieux P."/>
            <person name="Hiltunen Thoren M."/>
            <person name="Johannesson H."/>
        </authorList>
    </citation>
    <scope>NUCLEOTIDE SEQUENCE</scope>
    <source>
        <strain evidence="3">PSN324</strain>
    </source>
</reference>
<dbReference type="GO" id="GO:0004523">
    <property type="term" value="F:RNA-DNA hybrid ribonuclease activity"/>
    <property type="evidence" value="ECO:0007669"/>
    <property type="project" value="InterPro"/>
</dbReference>
<keyword evidence="4" id="KW-1185">Reference proteome</keyword>
<evidence type="ECO:0000256" key="1">
    <source>
        <dbReference type="SAM" id="MobiDB-lite"/>
    </source>
</evidence>
<name>A0AAV9HNV4_9PEZI</name>
<dbReference type="InterPro" id="IPR036397">
    <property type="entry name" value="RNaseH_sf"/>
</dbReference>
<gene>
    <name evidence="3" type="ORF">QBC42DRAFT_252709</name>
</gene>
<sequence>MKANAFESKKRRRCDSDNELGEVDDDQNFKIQRPAKKTKLELAEHGTVVERSAQPTKLRQGDQIINLQPDHILKIGLARAKLSGFKCQTHLAKSYNSQHMELMAILEATNIAKELRKGRTDWSAVKNLDVTIFTDSENSLEFISKGQNLQNHDLHWAVLQPMIGEIIYNSHRLTELGCNLKLAWIPGHKHSVEPHKIADKESRKSGKVTGAT</sequence>
<protein>
    <recommendedName>
        <fullName evidence="2">RNase H type-1 domain-containing protein</fullName>
    </recommendedName>
</protein>
<reference evidence="3" key="2">
    <citation type="submission" date="2023-06" db="EMBL/GenBank/DDBJ databases">
        <authorList>
            <consortium name="Lawrence Berkeley National Laboratory"/>
            <person name="Mondo S.J."/>
            <person name="Hensen N."/>
            <person name="Bonometti L."/>
            <person name="Westerberg I."/>
            <person name="Brannstrom I.O."/>
            <person name="Guillou S."/>
            <person name="Cros-Aarteil S."/>
            <person name="Calhoun S."/>
            <person name="Haridas S."/>
            <person name="Kuo A."/>
            <person name="Pangilinan J."/>
            <person name="Riley R."/>
            <person name="Labutti K."/>
            <person name="Andreopoulos B."/>
            <person name="Lipzen A."/>
            <person name="Chen C."/>
            <person name="Yanf M."/>
            <person name="Daum C."/>
            <person name="Ng V."/>
            <person name="Clum A."/>
            <person name="Steindorff A."/>
            <person name="Ohm R."/>
            <person name="Martin F."/>
            <person name="Silar P."/>
            <person name="Natvig D."/>
            <person name="Lalanne C."/>
            <person name="Gautier V."/>
            <person name="Ament-Velasquez S.L."/>
            <person name="Kruys A."/>
            <person name="Hutchinson M.I."/>
            <person name="Powell A.J."/>
            <person name="Barry K."/>
            <person name="Miller A.N."/>
            <person name="Grigoriev I.V."/>
            <person name="Debuchy R."/>
            <person name="Gladieux P."/>
            <person name="Thoren M.H."/>
            <person name="Johannesson H."/>
        </authorList>
    </citation>
    <scope>NUCLEOTIDE SEQUENCE</scope>
    <source>
        <strain evidence="3">PSN324</strain>
    </source>
</reference>
<dbReference type="GO" id="GO:0003676">
    <property type="term" value="F:nucleic acid binding"/>
    <property type="evidence" value="ECO:0007669"/>
    <property type="project" value="InterPro"/>
</dbReference>
<feature type="domain" description="RNase H type-1" evidence="2">
    <location>
        <begin position="91"/>
        <end position="203"/>
    </location>
</feature>
<proteinExistence type="predicted"/>